<dbReference type="AlphaFoldDB" id="A0A2H3FRA4"/>
<evidence type="ECO:0000313" key="3">
    <source>
        <dbReference type="Proteomes" id="UP000219602"/>
    </source>
</evidence>
<evidence type="ECO:0000256" key="1">
    <source>
        <dbReference type="SAM" id="MobiDB-lite"/>
    </source>
</evidence>
<proteinExistence type="predicted"/>
<protein>
    <submittedName>
        <fullName evidence="2">Uncharacterized protein</fullName>
    </submittedName>
</protein>
<feature type="region of interest" description="Disordered" evidence="1">
    <location>
        <begin position="63"/>
        <end position="83"/>
    </location>
</feature>
<accession>A0A2H3FRA4</accession>
<name>A0A2H3FRA4_FUSOX</name>
<reference evidence="2 3" key="2">
    <citation type="journal article" date="2017" name="Sci. Rep.">
        <title>A mobile pathogenicity chromosome in Fusarium oxysporum for infection of multiple cucurbit species.</title>
        <authorList>
            <person name="van Dam P."/>
            <person name="Fokkens L."/>
            <person name="Ayukawa Y."/>
            <person name="van der Gragt M."/>
            <person name="Ter Horst A."/>
            <person name="Brankovics B."/>
            <person name="Houterman P.M."/>
            <person name="Arie T."/>
            <person name="Rep M."/>
        </authorList>
    </citation>
    <scope>NUCLEOTIDE SEQUENCE [LARGE SCALE GENOMIC DNA]</scope>
    <source>
        <strain evidence="2 3">Forc016</strain>
    </source>
</reference>
<dbReference type="EMBL" id="MABQ02000013">
    <property type="protein sequence ID" value="PCD21316.1"/>
    <property type="molecule type" value="Genomic_DNA"/>
</dbReference>
<sequence length="292" mass="34201">MRNLWRLHDLQCAVDERWTSLQLTKDKKTGNLFIVETRKEWFPGNAGSQRTCYRKELHFETQAKVPRPEQSLHTPLKSGMDSLEEEEWRSEDHIEQRSNEKIHIGDGPSDATAYTLQECFVRSYNTSCNAFFDLVYEGDNPDLRLQLRVQPMKEEPSVSMWPRDREACHPHNDLAQLQGVVSPIRPIRGIEWFMDERILVYSLTHMASGQLRPVILVYSILNLIFQALRIAEHIRKMQMVIPMHLASQIQVADQKAYYGHRMKIWLGLPRQRKMTPRHLGTFSGHAPRCTRR</sequence>
<comment type="caution">
    <text evidence="2">The sequence shown here is derived from an EMBL/GenBank/DDBJ whole genome shotgun (WGS) entry which is preliminary data.</text>
</comment>
<dbReference type="STRING" id="327505.A0A2H3FRA4"/>
<evidence type="ECO:0000313" key="2">
    <source>
        <dbReference type="EMBL" id="PCD21316.1"/>
    </source>
</evidence>
<dbReference type="Proteomes" id="UP000219602">
    <property type="component" value="Unassembled WGS sequence"/>
</dbReference>
<organism evidence="2 3">
    <name type="scientific">Fusarium oxysporum f. sp. radicis-cucumerinum</name>
    <dbReference type="NCBI Taxonomy" id="327505"/>
    <lineage>
        <taxon>Eukaryota</taxon>
        <taxon>Fungi</taxon>
        <taxon>Dikarya</taxon>
        <taxon>Ascomycota</taxon>
        <taxon>Pezizomycotina</taxon>
        <taxon>Sordariomycetes</taxon>
        <taxon>Hypocreomycetidae</taxon>
        <taxon>Hypocreales</taxon>
        <taxon>Nectriaceae</taxon>
        <taxon>Fusarium</taxon>
        <taxon>Fusarium oxysporum species complex</taxon>
    </lineage>
</organism>
<reference evidence="2 3" key="1">
    <citation type="journal article" date="2016" name="Environ. Microbiol.">
        <title>Effector profiles distinguish formae speciales of Fusarium oxysporum.</title>
        <authorList>
            <person name="van Dam P."/>
            <person name="Fokkens L."/>
            <person name="Schmidt S.M."/>
            <person name="Linmans J.H."/>
            <person name="Kistler H.C."/>
            <person name="Ma L.J."/>
            <person name="Rep M."/>
        </authorList>
    </citation>
    <scope>NUCLEOTIDE SEQUENCE [LARGE SCALE GENOMIC DNA]</scope>
    <source>
        <strain evidence="2 3">Forc016</strain>
    </source>
</reference>
<gene>
    <name evidence="2" type="ORF">AU210_016282</name>
</gene>